<dbReference type="Proteomes" id="UP000190027">
    <property type="component" value="Unassembled WGS sequence"/>
</dbReference>
<protein>
    <submittedName>
        <fullName evidence="2">Uncharacterized protein</fullName>
    </submittedName>
</protein>
<organism evidence="2 3">
    <name type="scientific">Paucidesulfovibrio gracilis DSM 16080</name>
    <dbReference type="NCBI Taxonomy" id="1121449"/>
    <lineage>
        <taxon>Bacteria</taxon>
        <taxon>Pseudomonadati</taxon>
        <taxon>Thermodesulfobacteriota</taxon>
        <taxon>Desulfovibrionia</taxon>
        <taxon>Desulfovibrionales</taxon>
        <taxon>Desulfovibrionaceae</taxon>
        <taxon>Paucidesulfovibrio</taxon>
    </lineage>
</organism>
<evidence type="ECO:0000313" key="2">
    <source>
        <dbReference type="EMBL" id="SKA77063.1"/>
    </source>
</evidence>
<keyword evidence="1" id="KW-0472">Membrane</keyword>
<evidence type="ECO:0000256" key="1">
    <source>
        <dbReference type="SAM" id="Phobius"/>
    </source>
</evidence>
<gene>
    <name evidence="2" type="ORF">SAMN02745704_00932</name>
</gene>
<proteinExistence type="predicted"/>
<name>A0A1T4WIA3_9BACT</name>
<feature type="transmembrane region" description="Helical" evidence="1">
    <location>
        <begin position="20"/>
        <end position="38"/>
    </location>
</feature>
<keyword evidence="1" id="KW-0812">Transmembrane</keyword>
<sequence length="72" mass="8163">MNFAEGFVRKNIPLQYPVEIYVRLSLICIVITVLLVLGMERLNSSPNIGGEWPPEPDYGVIVTNNGTFYYVE</sequence>
<dbReference type="STRING" id="1121449.SAMN02745704_00932"/>
<dbReference type="AlphaFoldDB" id="A0A1T4WIA3"/>
<dbReference type="EMBL" id="FUYC01000003">
    <property type="protein sequence ID" value="SKA77063.1"/>
    <property type="molecule type" value="Genomic_DNA"/>
</dbReference>
<accession>A0A1T4WIA3</accession>
<dbReference type="RefSeq" id="WP_078716518.1">
    <property type="nucleotide sequence ID" value="NZ_FUYC01000003.1"/>
</dbReference>
<reference evidence="2 3" key="1">
    <citation type="submission" date="2017-02" db="EMBL/GenBank/DDBJ databases">
        <authorList>
            <person name="Peterson S.W."/>
        </authorList>
    </citation>
    <scope>NUCLEOTIDE SEQUENCE [LARGE SCALE GENOMIC DNA]</scope>
    <source>
        <strain evidence="2 3">DSM 16080</strain>
    </source>
</reference>
<evidence type="ECO:0000313" key="3">
    <source>
        <dbReference type="Proteomes" id="UP000190027"/>
    </source>
</evidence>
<keyword evidence="1" id="KW-1133">Transmembrane helix</keyword>
<keyword evidence="3" id="KW-1185">Reference proteome</keyword>